<sequence length="102" mass="11876">MENLFLGLVYSLQMQTMMSLGKLANPVSGKIEKNLEIAKMNIDMLEMLEEKTKGNLTDEESKFITNLLTDLRLNYVEEIKTKDKDENEDKESEKKDEQIEEK</sequence>
<evidence type="ECO:0008006" key="4">
    <source>
        <dbReference type="Google" id="ProtNLM"/>
    </source>
</evidence>
<proteinExistence type="predicted"/>
<keyword evidence="3" id="KW-1185">Reference proteome</keyword>
<organism evidence="2 3">
    <name type="scientific">Haliovirga abyssi</name>
    <dbReference type="NCBI Taxonomy" id="2996794"/>
    <lineage>
        <taxon>Bacteria</taxon>
        <taxon>Fusobacteriati</taxon>
        <taxon>Fusobacteriota</taxon>
        <taxon>Fusobacteriia</taxon>
        <taxon>Fusobacteriales</taxon>
        <taxon>Haliovirgaceae</taxon>
        <taxon>Haliovirga</taxon>
    </lineage>
</organism>
<evidence type="ECO:0000256" key="1">
    <source>
        <dbReference type="SAM" id="MobiDB-lite"/>
    </source>
</evidence>
<dbReference type="AlphaFoldDB" id="A0AAU9DNW3"/>
<dbReference type="KEGG" id="haby:HLVA_06370"/>
<protein>
    <recommendedName>
        <fullName evidence="4">DUF1844 domain-containing protein</fullName>
    </recommendedName>
</protein>
<dbReference type="InterPro" id="IPR014995">
    <property type="entry name" value="DUF1844"/>
</dbReference>
<gene>
    <name evidence="2" type="ORF">HLVA_06370</name>
</gene>
<evidence type="ECO:0000313" key="2">
    <source>
        <dbReference type="EMBL" id="BDU50068.1"/>
    </source>
</evidence>
<reference evidence="2 3" key="1">
    <citation type="submission" date="2022-11" db="EMBL/GenBank/DDBJ databases">
        <title>Haliovirga abyssi gen. nov., sp. nov., a mesophilic fermentative bacterium isolated from the Iheya North hydrothermal field and the proposal of Haliovirgaceae fam. nov.</title>
        <authorList>
            <person name="Miyazaki U."/>
            <person name="Tame A."/>
            <person name="Miyazaki J."/>
            <person name="Takai K."/>
            <person name="Sawayama S."/>
            <person name="Kitajima M."/>
            <person name="Okamoto A."/>
            <person name="Nakagawa S."/>
        </authorList>
    </citation>
    <scope>NUCLEOTIDE SEQUENCE [LARGE SCALE GENOMIC DNA]</scope>
    <source>
        <strain evidence="2 3">IC12</strain>
    </source>
</reference>
<evidence type="ECO:0000313" key="3">
    <source>
        <dbReference type="Proteomes" id="UP001321582"/>
    </source>
</evidence>
<dbReference type="EMBL" id="AP027059">
    <property type="protein sequence ID" value="BDU50068.1"/>
    <property type="molecule type" value="Genomic_DNA"/>
</dbReference>
<dbReference type="RefSeq" id="WP_307905004.1">
    <property type="nucleotide sequence ID" value="NZ_AP027059.1"/>
</dbReference>
<dbReference type="Pfam" id="PF08899">
    <property type="entry name" value="DUF1844"/>
    <property type="match status" value="1"/>
</dbReference>
<name>A0AAU9DNW3_9FUSO</name>
<feature type="region of interest" description="Disordered" evidence="1">
    <location>
        <begin position="80"/>
        <end position="102"/>
    </location>
</feature>
<dbReference type="Proteomes" id="UP001321582">
    <property type="component" value="Chromosome"/>
</dbReference>
<accession>A0AAU9DNW3</accession>